<keyword evidence="8" id="KW-0282">Flagellum</keyword>
<keyword evidence="4 7" id="KW-0812">Transmembrane</keyword>
<dbReference type="GO" id="GO:0006605">
    <property type="term" value="P:protein targeting"/>
    <property type="evidence" value="ECO:0007669"/>
    <property type="project" value="InterPro"/>
</dbReference>
<dbReference type="Proteomes" id="UP000055019">
    <property type="component" value="Unassembled WGS sequence"/>
</dbReference>
<evidence type="ECO:0000256" key="6">
    <source>
        <dbReference type="ARBA" id="ARBA00023136"/>
    </source>
</evidence>
<comment type="similarity">
    <text evidence="2">Belongs to the FliR/MopE/SpaR family.</text>
</comment>
<dbReference type="PANTHER" id="PTHR30065">
    <property type="entry name" value="FLAGELLAR BIOSYNTHETIC PROTEIN FLIR"/>
    <property type="match status" value="1"/>
</dbReference>
<gene>
    <name evidence="8" type="ORF">AWB74_06241</name>
</gene>
<evidence type="ECO:0000256" key="3">
    <source>
        <dbReference type="ARBA" id="ARBA00022475"/>
    </source>
</evidence>
<protein>
    <submittedName>
        <fullName evidence="8">Flagellar biosynthetic protein FliR</fullName>
    </submittedName>
</protein>
<evidence type="ECO:0000256" key="5">
    <source>
        <dbReference type="ARBA" id="ARBA00022989"/>
    </source>
</evidence>
<evidence type="ECO:0000256" key="4">
    <source>
        <dbReference type="ARBA" id="ARBA00022692"/>
    </source>
</evidence>
<name>A0A158KMY3_9BURK</name>
<evidence type="ECO:0000256" key="7">
    <source>
        <dbReference type="SAM" id="Phobius"/>
    </source>
</evidence>
<comment type="caution">
    <text evidence="8">The sequence shown here is derived from an EMBL/GenBank/DDBJ whole genome shotgun (WGS) entry which is preliminary data.</text>
</comment>
<keyword evidence="3" id="KW-1003">Cell membrane</keyword>
<sequence length="68" mass="7373">MLIANLALGILNCAAPQIGIFPIGFPVTMLVGMLLLQLMLPNIIPFFSHLFDFGIDEFGRLAARLNAS</sequence>
<dbReference type="AlphaFoldDB" id="A0A158KMY3"/>
<keyword evidence="8" id="KW-0966">Cell projection</keyword>
<feature type="transmembrane region" description="Helical" evidence="7">
    <location>
        <begin position="20"/>
        <end position="40"/>
    </location>
</feature>
<dbReference type="InterPro" id="IPR002010">
    <property type="entry name" value="T3SS_IM_R"/>
</dbReference>
<organism evidence="8 9">
    <name type="scientific">Caballeronia arvi</name>
    <dbReference type="NCBI Taxonomy" id="1777135"/>
    <lineage>
        <taxon>Bacteria</taxon>
        <taxon>Pseudomonadati</taxon>
        <taxon>Pseudomonadota</taxon>
        <taxon>Betaproteobacteria</taxon>
        <taxon>Burkholderiales</taxon>
        <taxon>Burkholderiaceae</taxon>
        <taxon>Caballeronia</taxon>
    </lineage>
</organism>
<dbReference type="Pfam" id="PF01311">
    <property type="entry name" value="Bac_export_1"/>
    <property type="match status" value="1"/>
</dbReference>
<evidence type="ECO:0000313" key="8">
    <source>
        <dbReference type="EMBL" id="SAL82355.1"/>
    </source>
</evidence>
<reference evidence="8" key="1">
    <citation type="submission" date="2016-01" db="EMBL/GenBank/DDBJ databases">
        <authorList>
            <person name="Peeters C."/>
        </authorList>
    </citation>
    <scope>NUCLEOTIDE SEQUENCE [LARGE SCALE GENOMIC DNA]</scope>
    <source>
        <strain evidence="8">LMG 29317</strain>
    </source>
</reference>
<evidence type="ECO:0000313" key="9">
    <source>
        <dbReference type="Proteomes" id="UP000055019"/>
    </source>
</evidence>
<dbReference type="GO" id="GO:0005886">
    <property type="term" value="C:plasma membrane"/>
    <property type="evidence" value="ECO:0007669"/>
    <property type="project" value="UniProtKB-SubCell"/>
</dbReference>
<evidence type="ECO:0000256" key="1">
    <source>
        <dbReference type="ARBA" id="ARBA00004651"/>
    </source>
</evidence>
<comment type="subcellular location">
    <subcellularLocation>
        <location evidence="1">Cell membrane</location>
        <topology evidence="1">Multi-pass membrane protein</topology>
    </subcellularLocation>
</comment>
<proteinExistence type="inferred from homology"/>
<accession>A0A158KMY3</accession>
<keyword evidence="8" id="KW-0969">Cilium</keyword>
<dbReference type="PANTHER" id="PTHR30065:SF8">
    <property type="entry name" value="FLAGELLAR BIOSYNTHETIC PROTEIN FLIR"/>
    <property type="match status" value="1"/>
</dbReference>
<keyword evidence="5 7" id="KW-1133">Transmembrane helix</keyword>
<keyword evidence="9" id="KW-1185">Reference proteome</keyword>
<keyword evidence="6 7" id="KW-0472">Membrane</keyword>
<dbReference type="EMBL" id="FCOM02000041">
    <property type="protein sequence ID" value="SAL82355.1"/>
    <property type="molecule type" value="Genomic_DNA"/>
</dbReference>
<evidence type="ECO:0000256" key="2">
    <source>
        <dbReference type="ARBA" id="ARBA00009772"/>
    </source>
</evidence>